<reference evidence="1 2" key="1">
    <citation type="submission" date="2021-07" db="EMBL/GenBank/DDBJ databases">
        <title>Genomic diversity and antimicrobial resistance of Prevotella spp. isolated from chronic lung disease airways.</title>
        <authorList>
            <person name="Webb K.A."/>
            <person name="Olagoke O.S."/>
            <person name="Baird T."/>
            <person name="Neill J."/>
            <person name="Pham A."/>
            <person name="Wells T.J."/>
            <person name="Ramsay K.A."/>
            <person name="Bell S.C."/>
            <person name="Sarovich D.S."/>
            <person name="Price E.P."/>
        </authorList>
    </citation>
    <scope>NUCLEOTIDE SEQUENCE [LARGE SCALE GENOMIC DNA]</scope>
    <source>
        <strain evidence="1 2">SCHI0011.S.12</strain>
    </source>
</reference>
<protein>
    <submittedName>
        <fullName evidence="1">Winged helix DNA-binding domain-containing protein</fullName>
    </submittedName>
</protein>
<comment type="caution">
    <text evidence="1">The sequence shown here is derived from an EMBL/GenBank/DDBJ whole genome shotgun (WGS) entry which is preliminary data.</text>
</comment>
<dbReference type="RefSeq" id="WP_219478902.1">
    <property type="nucleotide sequence ID" value="NZ_JAHXCT010000001.1"/>
</dbReference>
<proteinExistence type="predicted"/>
<keyword evidence="1" id="KW-0238">DNA-binding</keyword>
<name>A0ABS6Y9K2_9BACT</name>
<keyword evidence="2" id="KW-1185">Reference proteome</keyword>
<dbReference type="EMBL" id="JAHXCT010000001">
    <property type="protein sequence ID" value="MBW4768248.1"/>
    <property type="molecule type" value="Genomic_DNA"/>
</dbReference>
<organism evidence="1 2">
    <name type="scientific">Hoylesella nanceiensis</name>
    <dbReference type="NCBI Taxonomy" id="425941"/>
    <lineage>
        <taxon>Bacteria</taxon>
        <taxon>Pseudomonadati</taxon>
        <taxon>Bacteroidota</taxon>
        <taxon>Bacteroidia</taxon>
        <taxon>Bacteroidales</taxon>
        <taxon>Prevotellaceae</taxon>
        <taxon>Hoylesella</taxon>
    </lineage>
</organism>
<dbReference type="Pfam" id="PF06224">
    <property type="entry name" value="AlkZ-like"/>
    <property type="match status" value="1"/>
</dbReference>
<dbReference type="InterPro" id="IPR009351">
    <property type="entry name" value="AlkZ-like"/>
</dbReference>
<gene>
    <name evidence="1" type="ORF">KZO38_00490</name>
</gene>
<dbReference type="Proteomes" id="UP000788426">
    <property type="component" value="Unassembled WGS sequence"/>
</dbReference>
<accession>A0ABS6Y9K2</accession>
<sequence length="344" mass="40299">MNPILIRQLNQNLICSEFKSPEEVVNYMGAMQAQDYRMMRWAVAMRTQKPSMSVFKKAFDDGTIIRLHLMRGTWQLVSAENYWWLLDLFAPRAISVIKGWMRSNKIEISEKELIKIREMIALEAEDKGSVTKEDIVRALKEKDIELNERCLSYHIRLAELAGTICSGELLPNKTTYALASNRIKPTNSIERDEALKRIARLYFKSRQPATFEDFVWWSGLTITDCRKAIHLLGDYLHQQELFGEEFYLTDDCKVHSSYQEEYQLIPSYDEYLISYKSRHLVLSSEYKHKAHNNNGIFQPIIAHQGVICGNWSPNSDELQPTFFLEEHRGNLQKEIDRYKNFLLK</sequence>
<dbReference type="PANTHER" id="PTHR38479">
    <property type="entry name" value="LMO0824 PROTEIN"/>
    <property type="match status" value="1"/>
</dbReference>
<dbReference type="GO" id="GO:0003677">
    <property type="term" value="F:DNA binding"/>
    <property type="evidence" value="ECO:0007669"/>
    <property type="project" value="UniProtKB-KW"/>
</dbReference>
<evidence type="ECO:0000313" key="1">
    <source>
        <dbReference type="EMBL" id="MBW4768248.1"/>
    </source>
</evidence>
<dbReference type="PANTHER" id="PTHR38479:SF2">
    <property type="entry name" value="WINGED HELIX DNA-BINDING DOMAIN-CONTAINING PROTEIN"/>
    <property type="match status" value="1"/>
</dbReference>
<evidence type="ECO:0000313" key="2">
    <source>
        <dbReference type="Proteomes" id="UP000788426"/>
    </source>
</evidence>